<dbReference type="EMBL" id="PZQS01000004">
    <property type="protein sequence ID" value="PVD33118.1"/>
    <property type="molecule type" value="Genomic_DNA"/>
</dbReference>
<dbReference type="AlphaFoldDB" id="A0A2T7PI66"/>
<reference evidence="1 2" key="1">
    <citation type="submission" date="2018-04" db="EMBL/GenBank/DDBJ databases">
        <title>The genome of golden apple snail Pomacea canaliculata provides insight into stress tolerance and invasive adaptation.</title>
        <authorList>
            <person name="Liu C."/>
            <person name="Liu B."/>
            <person name="Ren Y."/>
            <person name="Zhang Y."/>
            <person name="Wang H."/>
            <person name="Li S."/>
            <person name="Jiang F."/>
            <person name="Yin L."/>
            <person name="Zhang G."/>
            <person name="Qian W."/>
            <person name="Fan W."/>
        </authorList>
    </citation>
    <scope>NUCLEOTIDE SEQUENCE [LARGE SCALE GENOMIC DNA]</scope>
    <source>
        <strain evidence="1">SZHN2017</strain>
        <tissue evidence="1">Muscle</tissue>
    </source>
</reference>
<organism evidence="1 2">
    <name type="scientific">Pomacea canaliculata</name>
    <name type="common">Golden apple snail</name>
    <dbReference type="NCBI Taxonomy" id="400727"/>
    <lineage>
        <taxon>Eukaryota</taxon>
        <taxon>Metazoa</taxon>
        <taxon>Spiralia</taxon>
        <taxon>Lophotrochozoa</taxon>
        <taxon>Mollusca</taxon>
        <taxon>Gastropoda</taxon>
        <taxon>Caenogastropoda</taxon>
        <taxon>Architaenioglossa</taxon>
        <taxon>Ampullarioidea</taxon>
        <taxon>Ampullariidae</taxon>
        <taxon>Pomacea</taxon>
    </lineage>
</organism>
<accession>A0A2T7PI66</accession>
<dbReference type="Proteomes" id="UP000245119">
    <property type="component" value="Linkage Group LG4"/>
</dbReference>
<evidence type="ECO:0000313" key="2">
    <source>
        <dbReference type="Proteomes" id="UP000245119"/>
    </source>
</evidence>
<keyword evidence="2" id="KW-1185">Reference proteome</keyword>
<evidence type="ECO:0000313" key="1">
    <source>
        <dbReference type="EMBL" id="PVD33118.1"/>
    </source>
</evidence>
<sequence length="60" mass="6632">MSLHPGVEVLLICHSMRCGGVVDMSLHPGVEVLLICRYIYPPPQEYSVPRASEAECCEES</sequence>
<gene>
    <name evidence="1" type="ORF">C0Q70_08567</name>
</gene>
<comment type="caution">
    <text evidence="1">The sequence shown here is derived from an EMBL/GenBank/DDBJ whole genome shotgun (WGS) entry which is preliminary data.</text>
</comment>
<proteinExistence type="predicted"/>
<protein>
    <submittedName>
        <fullName evidence="1">Uncharacterized protein</fullName>
    </submittedName>
</protein>
<name>A0A2T7PI66_POMCA</name>